<protein>
    <submittedName>
        <fullName evidence="1">Uncharacterized protein</fullName>
    </submittedName>
</protein>
<gene>
    <name evidence="1" type="ORF">HM1_3074</name>
</gene>
<dbReference type="EMBL" id="CP000930">
    <property type="protein sequence ID" value="ABZ85579.1"/>
    <property type="molecule type" value="Genomic_DNA"/>
</dbReference>
<name>B0TE97_HELMI</name>
<accession>B0TE97</accession>
<evidence type="ECO:0000313" key="2">
    <source>
        <dbReference type="Proteomes" id="UP000008550"/>
    </source>
</evidence>
<organism evidence="1 2">
    <name type="scientific">Heliobacterium modesticaldum (strain ATCC 51547 / Ice1)</name>
    <dbReference type="NCBI Taxonomy" id="498761"/>
    <lineage>
        <taxon>Bacteria</taxon>
        <taxon>Bacillati</taxon>
        <taxon>Bacillota</taxon>
        <taxon>Clostridia</taxon>
        <taxon>Eubacteriales</taxon>
        <taxon>Heliobacteriaceae</taxon>
        <taxon>Heliomicrobium</taxon>
    </lineage>
</organism>
<dbReference type="RefSeq" id="WP_012284053.1">
    <property type="nucleotide sequence ID" value="NC_010337.2"/>
</dbReference>
<proteinExistence type="predicted"/>
<dbReference type="Proteomes" id="UP000008550">
    <property type="component" value="Chromosome"/>
</dbReference>
<sequence length="41" mass="4728">MSFEGWREVLLEDAILFNPPEYLKNGTVAKKVAMEKLNPFT</sequence>
<dbReference type="HOGENOM" id="CLU_3271023_0_0_9"/>
<dbReference type="AlphaFoldDB" id="B0TE97"/>
<reference evidence="1 2" key="1">
    <citation type="journal article" date="2008" name="J. Bacteriol.">
        <title>The genome of Heliobacterium modesticaldum, a phototrophic representative of the Firmicutes containing the simplest photosynthetic apparatus.</title>
        <authorList>
            <person name="Sattley W.M."/>
            <person name="Madigan M.T."/>
            <person name="Swingley W.D."/>
            <person name="Cheung P.C."/>
            <person name="Clocksin K.M."/>
            <person name="Conrad A.L."/>
            <person name="Dejesa L.C."/>
            <person name="Honchak B.M."/>
            <person name="Jung D.O."/>
            <person name="Karbach L.E."/>
            <person name="Kurdoglu A."/>
            <person name="Lahiri S."/>
            <person name="Mastrian S.D."/>
            <person name="Page L.E."/>
            <person name="Taylor H.L."/>
            <person name="Wang Z.T."/>
            <person name="Raymond J."/>
            <person name="Chen M."/>
            <person name="Blankenship R.E."/>
            <person name="Touchman J.W."/>
        </authorList>
    </citation>
    <scope>NUCLEOTIDE SEQUENCE [LARGE SCALE GENOMIC DNA]</scope>
    <source>
        <strain evidence="2">ATCC 51547 / Ice1</strain>
    </source>
</reference>
<dbReference type="STRING" id="498761.HM1_3074"/>
<dbReference type="KEGG" id="hmo:HM1_3074"/>
<keyword evidence="2" id="KW-1185">Reference proteome</keyword>
<evidence type="ECO:0000313" key="1">
    <source>
        <dbReference type="EMBL" id="ABZ85579.1"/>
    </source>
</evidence>